<name>A0AB39BGC2_9MICO</name>
<organism evidence="1">
    <name type="scientific">Herbiconiux sp. A18JL235</name>
    <dbReference type="NCBI Taxonomy" id="3152363"/>
    <lineage>
        <taxon>Bacteria</taxon>
        <taxon>Bacillati</taxon>
        <taxon>Actinomycetota</taxon>
        <taxon>Actinomycetes</taxon>
        <taxon>Micrococcales</taxon>
        <taxon>Microbacteriaceae</taxon>
        <taxon>Herbiconiux</taxon>
    </lineage>
</organism>
<dbReference type="EMBL" id="CP162511">
    <property type="protein sequence ID" value="XDI05181.1"/>
    <property type="molecule type" value="Genomic_DNA"/>
</dbReference>
<accession>A0AB39BGC2</accession>
<proteinExistence type="predicted"/>
<reference evidence="1" key="1">
    <citation type="submission" date="2024-05" db="EMBL/GenBank/DDBJ databases">
        <title>Herbiconiux sp. A18JL235.</title>
        <authorList>
            <person name="Zhang G."/>
        </authorList>
    </citation>
    <scope>NUCLEOTIDE SEQUENCE</scope>
    <source>
        <strain evidence="1">A18JL235</strain>
    </source>
</reference>
<gene>
    <name evidence="1" type="ORF">ABFY20_17960</name>
</gene>
<evidence type="ECO:0008006" key="2">
    <source>
        <dbReference type="Google" id="ProtNLM"/>
    </source>
</evidence>
<protein>
    <recommendedName>
        <fullName evidence="2">Transcriptional regulator</fullName>
    </recommendedName>
</protein>
<dbReference type="AlphaFoldDB" id="A0AB39BGC2"/>
<dbReference type="RefSeq" id="WP_368497565.1">
    <property type="nucleotide sequence ID" value="NZ_CP162511.1"/>
</dbReference>
<sequence>MIAARNGMDVLESLGVRVRPSGPHRAVLELPMRSVTARVVTRQHPLKAVDLDVLGRLDPEEEVVLAIVPRLTPAGRRMASEHPDLVVVAVEDGVALVEGEELGRQPAVSVDGALSRRRPWGRFALMRSLLRTSAPRNQSTLARECGITQSAVSQGLKVLDQVERRELGWVCTKPSEIWDLFLSDYPGTGGLSGWWFGLAPVSQQAERVTKEVEGALLSGDIAADALAPWRRPRRGMVYVGSGVELEALGFARSRESKATLEVAIPADPTIWSTARAWASDNGRHDLVDPLIAAWDVARTGGPDADEAVEHLRTQVLDRW</sequence>
<evidence type="ECO:0000313" key="1">
    <source>
        <dbReference type="EMBL" id="XDI05181.1"/>
    </source>
</evidence>